<sequence length="71" mass="8746">MQQQQQFMMQMIQQNQQFINRAFWKFIKMMSPSFEGTTDPLVAQGWLKEWKRPLRLLHAQRKRKQLLLHIC</sequence>
<dbReference type="AlphaFoldDB" id="A0A2Z6MV51"/>
<protein>
    <submittedName>
        <fullName evidence="1">Uncharacterized protein</fullName>
    </submittedName>
</protein>
<reference evidence="2" key="1">
    <citation type="journal article" date="2017" name="Front. Plant Sci.">
        <title>Climate Clever Clovers: New Paradigm to Reduce the Environmental Footprint of Ruminants by Breeding Low Methanogenic Forages Utilizing Haplotype Variation.</title>
        <authorList>
            <person name="Kaur P."/>
            <person name="Appels R."/>
            <person name="Bayer P.E."/>
            <person name="Keeble-Gagnere G."/>
            <person name="Wang J."/>
            <person name="Hirakawa H."/>
            <person name="Shirasawa K."/>
            <person name="Vercoe P."/>
            <person name="Stefanova K."/>
            <person name="Durmic Z."/>
            <person name="Nichols P."/>
            <person name="Revell C."/>
            <person name="Isobe S.N."/>
            <person name="Edwards D."/>
            <person name="Erskine W."/>
        </authorList>
    </citation>
    <scope>NUCLEOTIDE SEQUENCE [LARGE SCALE GENOMIC DNA]</scope>
    <source>
        <strain evidence="2">cv. Daliak</strain>
    </source>
</reference>
<dbReference type="EMBL" id="DF973358">
    <property type="protein sequence ID" value="GAU27585.1"/>
    <property type="molecule type" value="Genomic_DNA"/>
</dbReference>
<dbReference type="Proteomes" id="UP000242715">
    <property type="component" value="Unassembled WGS sequence"/>
</dbReference>
<proteinExistence type="predicted"/>
<gene>
    <name evidence="1" type="ORF">TSUD_271260</name>
</gene>
<name>A0A2Z6MV51_TRISU</name>
<keyword evidence="2" id="KW-1185">Reference proteome</keyword>
<organism evidence="1 2">
    <name type="scientific">Trifolium subterraneum</name>
    <name type="common">Subterranean clover</name>
    <dbReference type="NCBI Taxonomy" id="3900"/>
    <lineage>
        <taxon>Eukaryota</taxon>
        <taxon>Viridiplantae</taxon>
        <taxon>Streptophyta</taxon>
        <taxon>Embryophyta</taxon>
        <taxon>Tracheophyta</taxon>
        <taxon>Spermatophyta</taxon>
        <taxon>Magnoliopsida</taxon>
        <taxon>eudicotyledons</taxon>
        <taxon>Gunneridae</taxon>
        <taxon>Pentapetalae</taxon>
        <taxon>rosids</taxon>
        <taxon>fabids</taxon>
        <taxon>Fabales</taxon>
        <taxon>Fabaceae</taxon>
        <taxon>Papilionoideae</taxon>
        <taxon>50 kb inversion clade</taxon>
        <taxon>NPAAA clade</taxon>
        <taxon>Hologalegina</taxon>
        <taxon>IRL clade</taxon>
        <taxon>Trifolieae</taxon>
        <taxon>Trifolium</taxon>
    </lineage>
</organism>
<evidence type="ECO:0000313" key="1">
    <source>
        <dbReference type="EMBL" id="GAU27585.1"/>
    </source>
</evidence>
<accession>A0A2Z6MV51</accession>
<evidence type="ECO:0000313" key="2">
    <source>
        <dbReference type="Proteomes" id="UP000242715"/>
    </source>
</evidence>